<dbReference type="InterPro" id="IPR010902">
    <property type="entry name" value="NUMOD4"/>
</dbReference>
<protein>
    <recommendedName>
        <fullName evidence="1">NUMOD4 domain-containing protein</fullName>
    </recommendedName>
</protein>
<dbReference type="GO" id="GO:0016788">
    <property type="term" value="F:hydrolase activity, acting on ester bonds"/>
    <property type="evidence" value="ECO:0007669"/>
    <property type="project" value="InterPro"/>
</dbReference>
<dbReference type="Gene3D" id="3.90.75.20">
    <property type="match status" value="1"/>
</dbReference>
<sequence>MDNEIWKSIQEFLDYAVSNYGRVKRIKSGQGTYIGKILKPRINRRGYFYFGLMKNKKRYSREIHRFVLTAFNKPCPLKHEC</sequence>
<dbReference type="InterPro" id="IPR044925">
    <property type="entry name" value="His-Me_finger_sf"/>
</dbReference>
<feature type="non-terminal residue" evidence="2">
    <location>
        <position position="81"/>
    </location>
</feature>
<feature type="domain" description="NUMOD4" evidence="1">
    <location>
        <begin position="4"/>
        <end position="50"/>
    </location>
</feature>
<comment type="caution">
    <text evidence="2">The sequence shown here is derived from an EMBL/GenBank/DDBJ whole genome shotgun (WGS) entry which is preliminary data.</text>
</comment>
<reference evidence="2" key="1">
    <citation type="journal article" date="2014" name="Front. Microbiol.">
        <title>High frequency of phylogenetically diverse reductive dehalogenase-homologous genes in deep subseafloor sedimentary metagenomes.</title>
        <authorList>
            <person name="Kawai M."/>
            <person name="Futagami T."/>
            <person name="Toyoda A."/>
            <person name="Takaki Y."/>
            <person name="Nishi S."/>
            <person name="Hori S."/>
            <person name="Arai W."/>
            <person name="Tsubouchi T."/>
            <person name="Morono Y."/>
            <person name="Uchiyama I."/>
            <person name="Ito T."/>
            <person name="Fujiyama A."/>
            <person name="Inagaki F."/>
            <person name="Takami H."/>
        </authorList>
    </citation>
    <scope>NUCLEOTIDE SEQUENCE</scope>
    <source>
        <strain evidence="2">Expedition CK06-06</strain>
    </source>
</reference>
<accession>X0XHH0</accession>
<organism evidence="2">
    <name type="scientific">marine sediment metagenome</name>
    <dbReference type="NCBI Taxonomy" id="412755"/>
    <lineage>
        <taxon>unclassified sequences</taxon>
        <taxon>metagenomes</taxon>
        <taxon>ecological metagenomes</taxon>
    </lineage>
</organism>
<evidence type="ECO:0000259" key="1">
    <source>
        <dbReference type="Pfam" id="PF07463"/>
    </source>
</evidence>
<evidence type="ECO:0000313" key="2">
    <source>
        <dbReference type="EMBL" id="GAG36088.1"/>
    </source>
</evidence>
<name>X0XHH0_9ZZZZ</name>
<dbReference type="SUPFAM" id="SSF54060">
    <property type="entry name" value="His-Me finger endonucleases"/>
    <property type="match status" value="1"/>
</dbReference>
<dbReference type="EMBL" id="BARS01048400">
    <property type="protein sequence ID" value="GAG36088.1"/>
    <property type="molecule type" value="Genomic_DNA"/>
</dbReference>
<gene>
    <name evidence="2" type="ORF">S01H1_72551</name>
</gene>
<dbReference type="Pfam" id="PF07463">
    <property type="entry name" value="NUMOD4"/>
    <property type="match status" value="1"/>
</dbReference>
<proteinExistence type="predicted"/>
<dbReference type="AlphaFoldDB" id="X0XHH0"/>